<evidence type="ECO:0000313" key="7">
    <source>
        <dbReference type="Proteomes" id="UP000031643"/>
    </source>
</evidence>
<evidence type="ECO:0000313" key="6">
    <source>
        <dbReference type="EMBL" id="BAQ16118.1"/>
    </source>
</evidence>
<feature type="domain" description="Flavocytochrome c sulphide dehydrogenase flavin-binding" evidence="4">
    <location>
        <begin position="361"/>
        <end position="427"/>
    </location>
</feature>
<dbReference type="KEGG" id="mcg:GL4_0655"/>
<dbReference type="InterPro" id="IPR036188">
    <property type="entry name" value="FAD/NAD-bd_sf"/>
</dbReference>
<dbReference type="InterPro" id="IPR016156">
    <property type="entry name" value="FAD/NAD-linked_Rdtase_dimer_sf"/>
</dbReference>
<dbReference type="Proteomes" id="UP000031643">
    <property type="component" value="Chromosome"/>
</dbReference>
<keyword evidence="1" id="KW-0285">Flavoprotein</keyword>
<keyword evidence="2" id="KW-0274">FAD</keyword>
<dbReference type="STRING" id="1384459.GL4_0655"/>
<dbReference type="HOGENOM" id="CLU_030742_0_0_5"/>
<dbReference type="GO" id="GO:0016491">
    <property type="term" value="F:oxidoreductase activity"/>
    <property type="evidence" value="ECO:0007669"/>
    <property type="project" value="InterPro"/>
</dbReference>
<dbReference type="AlphaFoldDB" id="A0A0A8JZ80"/>
<evidence type="ECO:0000256" key="2">
    <source>
        <dbReference type="ARBA" id="ARBA00022827"/>
    </source>
</evidence>
<dbReference type="SUPFAM" id="SSF51905">
    <property type="entry name" value="FAD/NAD(P)-binding domain"/>
    <property type="match status" value="2"/>
</dbReference>
<proteinExistence type="predicted"/>
<dbReference type="InterPro" id="IPR037092">
    <property type="entry name" value="FlavoCytC_S_DH_flav-bd_sf"/>
</dbReference>
<dbReference type="PANTHER" id="PTHR43755:SF1">
    <property type="entry name" value="FAD-DEPENDENT PYRIDINE NUCLEOTIDE-DISULPHIDE OXIDOREDUCTASE"/>
    <property type="match status" value="1"/>
</dbReference>
<evidence type="ECO:0000256" key="1">
    <source>
        <dbReference type="ARBA" id="ARBA00022630"/>
    </source>
</evidence>
<dbReference type="Gene3D" id="3.90.760.10">
    <property type="entry name" value="Flavocytochrome c sulphide dehydrogenase, flavin-binding domain"/>
    <property type="match status" value="1"/>
</dbReference>
<evidence type="ECO:0000259" key="3">
    <source>
        <dbReference type="Pfam" id="PF07992"/>
    </source>
</evidence>
<evidence type="ECO:0000259" key="4">
    <source>
        <dbReference type="Pfam" id="PF09242"/>
    </source>
</evidence>
<dbReference type="InterPro" id="IPR015323">
    <property type="entry name" value="FlavoCytC_S_DH_flav-bd"/>
</dbReference>
<dbReference type="InterPro" id="IPR006311">
    <property type="entry name" value="TAT_signal"/>
</dbReference>
<dbReference type="EMBL" id="AP014648">
    <property type="protein sequence ID" value="BAQ16118.1"/>
    <property type="molecule type" value="Genomic_DNA"/>
</dbReference>
<feature type="domain" description="FAD/NAD(P)-binding" evidence="3">
    <location>
        <begin position="38"/>
        <end position="141"/>
    </location>
</feature>
<dbReference type="Gene3D" id="3.50.50.60">
    <property type="entry name" value="FAD/NAD(P)-binding domain"/>
    <property type="match status" value="2"/>
</dbReference>
<dbReference type="InterPro" id="IPR049386">
    <property type="entry name" value="FCSD_central"/>
</dbReference>
<dbReference type="SUPFAM" id="SSF55424">
    <property type="entry name" value="FAD/NAD-linked reductases, dimerisation (C-terminal) domain"/>
    <property type="match status" value="1"/>
</dbReference>
<keyword evidence="7" id="KW-1185">Reference proteome</keyword>
<dbReference type="Pfam" id="PF21706">
    <property type="entry name" value="FCSD_central"/>
    <property type="match status" value="1"/>
</dbReference>
<dbReference type="RefSeq" id="WP_052464082.1">
    <property type="nucleotide sequence ID" value="NZ_AP014648.1"/>
</dbReference>
<reference evidence="6 7" key="1">
    <citation type="submission" date="2014-09" db="EMBL/GenBank/DDBJ databases">
        <title>Genome sequencing of Methyloceanibacter caenitepidi Gela4.</title>
        <authorList>
            <person name="Takeuchi M."/>
            <person name="Susumu S."/>
            <person name="Kamagata Y."/>
            <person name="Oshima K."/>
            <person name="Hattori M."/>
            <person name="Iwasaki W."/>
        </authorList>
    </citation>
    <scope>NUCLEOTIDE SEQUENCE [LARGE SCALE GENOMIC DNA]</scope>
    <source>
        <strain evidence="6 7">Gela4</strain>
    </source>
</reference>
<dbReference type="Pfam" id="PF09242">
    <property type="entry name" value="FCSD-flav_bind"/>
    <property type="match status" value="1"/>
</dbReference>
<dbReference type="FunFam" id="3.50.50.60:FF:000234">
    <property type="entry name" value="Flavocytochrome C sulfide dehydrogenase"/>
    <property type="match status" value="1"/>
</dbReference>
<dbReference type="Pfam" id="PF07992">
    <property type="entry name" value="Pyr_redox_2"/>
    <property type="match status" value="1"/>
</dbReference>
<name>A0A0A8JZ80_9HYPH</name>
<dbReference type="OrthoDB" id="9802771at2"/>
<accession>A0A0A8JZ80</accession>
<dbReference type="PANTHER" id="PTHR43755">
    <property type="match status" value="1"/>
</dbReference>
<protein>
    <submittedName>
        <fullName evidence="6">Sulfide dehydrogenase [flavocytochrome C] flavoprotein chain</fullName>
    </submittedName>
</protein>
<sequence>MSSGPSTPTRRRFLATAATAAIAAGLPARLKAAGTSARVVVIGGGYGGATVARFLRAADPRLEVTLIEPRRDYYSCAFSNAVIGGLKPYSILRFGYDGVEAAGVRLVFEKAMRVDPAAKTVRTDGGIVFAYDRLIMAPGIEFIWNAIAGYDEAAAEIMPHAWKAGPQTLLLRKQIEEMPDDGVVAIAPPTNPFRCPPGPYERASLIAHYLKAHKPRAKVIILDSKESFSKDLLFRRAWKDLYGDRIEWHGIFDYGPVIAVKPKEMVLVTEAREFRVDVANIIPPQQAPAIARDAGLADATGWCPINPVTFESRLQPGIHVLGDASIAGAMPKSAFSANAQGKVCAMQVARLLSGEAPIPTKLDNVCYSLVAPDYGISVAGVYRQGEDAIEAVEDAGGVSPIHASEKFRRSEAGYAGDWFETITRQVFG</sequence>
<gene>
    <name evidence="6" type="ORF">GL4_0655</name>
</gene>
<feature type="domain" description="Sulfide dehydrogenase [flavocytochrome c] flavoprotein chain central" evidence="5">
    <location>
        <begin position="168"/>
        <end position="283"/>
    </location>
</feature>
<organism evidence="6 7">
    <name type="scientific">Methyloceanibacter caenitepidi</name>
    <dbReference type="NCBI Taxonomy" id="1384459"/>
    <lineage>
        <taxon>Bacteria</taxon>
        <taxon>Pseudomonadati</taxon>
        <taxon>Pseudomonadota</taxon>
        <taxon>Alphaproteobacteria</taxon>
        <taxon>Hyphomicrobiales</taxon>
        <taxon>Hyphomicrobiaceae</taxon>
        <taxon>Methyloceanibacter</taxon>
    </lineage>
</organism>
<dbReference type="GO" id="GO:0050660">
    <property type="term" value="F:flavin adenine dinucleotide binding"/>
    <property type="evidence" value="ECO:0007669"/>
    <property type="project" value="InterPro"/>
</dbReference>
<dbReference type="InterPro" id="IPR052541">
    <property type="entry name" value="SQRD"/>
</dbReference>
<dbReference type="PROSITE" id="PS51318">
    <property type="entry name" value="TAT"/>
    <property type="match status" value="1"/>
</dbReference>
<evidence type="ECO:0000259" key="5">
    <source>
        <dbReference type="Pfam" id="PF21706"/>
    </source>
</evidence>
<dbReference type="InterPro" id="IPR023753">
    <property type="entry name" value="FAD/NAD-binding_dom"/>
</dbReference>